<dbReference type="InterPro" id="IPR036048">
    <property type="entry name" value="Interleukin_8-like_sf"/>
</dbReference>
<comment type="subcellular location">
    <subcellularLocation>
        <location evidence="1">Secreted</location>
    </subcellularLocation>
</comment>
<dbReference type="PANTHER" id="PTHR12015:SF111">
    <property type="entry name" value="C-C MOTIF CHEMOKINE 17"/>
    <property type="match status" value="1"/>
</dbReference>
<dbReference type="SMART" id="SM00199">
    <property type="entry name" value="SCY"/>
    <property type="match status" value="1"/>
</dbReference>
<evidence type="ECO:0000256" key="7">
    <source>
        <dbReference type="SAM" id="SignalP"/>
    </source>
</evidence>
<evidence type="ECO:0000256" key="6">
    <source>
        <dbReference type="ARBA" id="ARBA00023198"/>
    </source>
</evidence>
<evidence type="ECO:0000256" key="2">
    <source>
        <dbReference type="ARBA" id="ARBA00022500"/>
    </source>
</evidence>
<keyword evidence="3" id="KW-0202">Cytokine</keyword>
<feature type="chain" id="PRO_5024289027" description="Chemokine interleukin-8-like domain-containing protein" evidence="7">
    <location>
        <begin position="22"/>
        <end position="103"/>
    </location>
</feature>
<keyword evidence="4" id="KW-0964">Secreted</keyword>
<accession>A0A5N5NW12</accession>
<evidence type="ECO:0000313" key="10">
    <source>
        <dbReference type="Proteomes" id="UP000327468"/>
    </source>
</evidence>
<sequence>MRNLAALLFLLSLCSLHLVSSAPPSFDYKNRCCSEITKAKVPLKNIVTYWKTSSDCTIKAIVFETLNKEKKSKYFCVDPTEPWVNSHMKAVDRKNNTPLTANP</sequence>
<feature type="signal peptide" evidence="7">
    <location>
        <begin position="1"/>
        <end position="21"/>
    </location>
</feature>
<dbReference type="AlphaFoldDB" id="A0A5N5NW12"/>
<evidence type="ECO:0000256" key="4">
    <source>
        <dbReference type="ARBA" id="ARBA00022525"/>
    </source>
</evidence>
<dbReference type="GO" id="GO:0006955">
    <property type="term" value="P:immune response"/>
    <property type="evidence" value="ECO:0007669"/>
    <property type="project" value="InterPro"/>
</dbReference>
<dbReference type="Proteomes" id="UP000327468">
    <property type="component" value="Chromosome 7"/>
</dbReference>
<dbReference type="SUPFAM" id="SSF54117">
    <property type="entry name" value="Interleukin 8-like chemokines"/>
    <property type="match status" value="1"/>
</dbReference>
<evidence type="ECO:0000313" key="9">
    <source>
        <dbReference type="EMBL" id="KAB5571645.1"/>
    </source>
</evidence>
<dbReference type="PANTHER" id="PTHR12015">
    <property type="entry name" value="SMALL INDUCIBLE CYTOKINE A"/>
    <property type="match status" value="1"/>
</dbReference>
<evidence type="ECO:0000256" key="3">
    <source>
        <dbReference type="ARBA" id="ARBA00022514"/>
    </source>
</evidence>
<dbReference type="Pfam" id="PF00048">
    <property type="entry name" value="IL8"/>
    <property type="match status" value="1"/>
</dbReference>
<gene>
    <name evidence="9" type="ORF">PHYPO_G00227440</name>
</gene>
<evidence type="ECO:0000259" key="8">
    <source>
        <dbReference type="SMART" id="SM00199"/>
    </source>
</evidence>
<dbReference type="GO" id="GO:0005615">
    <property type="term" value="C:extracellular space"/>
    <property type="evidence" value="ECO:0007669"/>
    <property type="project" value="UniProtKB-KW"/>
</dbReference>
<comment type="caution">
    <text evidence="9">The sequence shown here is derived from an EMBL/GenBank/DDBJ whole genome shotgun (WGS) entry which is preliminary data.</text>
</comment>
<feature type="domain" description="Chemokine interleukin-8-like" evidence="8">
    <location>
        <begin position="29"/>
        <end position="91"/>
    </location>
</feature>
<dbReference type="EMBL" id="VFJC01000008">
    <property type="protein sequence ID" value="KAB5571645.1"/>
    <property type="molecule type" value="Genomic_DNA"/>
</dbReference>
<dbReference type="GO" id="GO:0006954">
    <property type="term" value="P:inflammatory response"/>
    <property type="evidence" value="ECO:0007669"/>
    <property type="project" value="UniProtKB-KW"/>
</dbReference>
<reference evidence="9 10" key="1">
    <citation type="submission" date="2019-06" db="EMBL/GenBank/DDBJ databases">
        <title>A chromosome-scale genome assembly of the striped catfish, Pangasianodon hypophthalmus.</title>
        <authorList>
            <person name="Wen M."/>
            <person name="Zahm M."/>
            <person name="Roques C."/>
            <person name="Cabau C."/>
            <person name="Klopp C."/>
            <person name="Donnadieu C."/>
            <person name="Jouanno E."/>
            <person name="Avarre J.-C."/>
            <person name="Campet M."/>
            <person name="Ha T.T.T."/>
            <person name="Dugue R."/>
            <person name="Lampietro C."/>
            <person name="Louis A."/>
            <person name="Herpin A."/>
            <person name="Echchiki A."/>
            <person name="Berthelot C."/>
            <person name="Parey E."/>
            <person name="Roest-Crollius H."/>
            <person name="Braasch I."/>
            <person name="Postlethwait J."/>
            <person name="Bobe J."/>
            <person name="Montfort J."/>
            <person name="Bouchez O."/>
            <person name="Begum T."/>
            <person name="Schartl M."/>
            <person name="Guiguen Y."/>
        </authorList>
    </citation>
    <scope>NUCLEOTIDE SEQUENCE [LARGE SCALE GENOMIC DNA]</scope>
    <source>
        <strain evidence="9 10">Indonesia</strain>
        <tissue evidence="9">Blood</tissue>
    </source>
</reference>
<keyword evidence="5 7" id="KW-0732">Signal</keyword>
<organism evidence="9 10">
    <name type="scientific">Pangasianodon hypophthalmus</name>
    <name type="common">Striped catfish</name>
    <name type="synonym">Helicophagus hypophthalmus</name>
    <dbReference type="NCBI Taxonomy" id="310915"/>
    <lineage>
        <taxon>Eukaryota</taxon>
        <taxon>Metazoa</taxon>
        <taxon>Chordata</taxon>
        <taxon>Craniata</taxon>
        <taxon>Vertebrata</taxon>
        <taxon>Euteleostomi</taxon>
        <taxon>Actinopterygii</taxon>
        <taxon>Neopterygii</taxon>
        <taxon>Teleostei</taxon>
        <taxon>Ostariophysi</taxon>
        <taxon>Siluriformes</taxon>
        <taxon>Pangasiidae</taxon>
        <taxon>Pangasianodon</taxon>
    </lineage>
</organism>
<evidence type="ECO:0000256" key="5">
    <source>
        <dbReference type="ARBA" id="ARBA00022729"/>
    </source>
</evidence>
<keyword evidence="10" id="KW-1185">Reference proteome</keyword>
<name>A0A5N5NW12_PANHP</name>
<dbReference type="Gene3D" id="2.40.50.40">
    <property type="match status" value="1"/>
</dbReference>
<dbReference type="CDD" id="cd00272">
    <property type="entry name" value="Chemokine_CC"/>
    <property type="match status" value="1"/>
</dbReference>
<keyword evidence="2" id="KW-0145">Chemotaxis</keyword>
<dbReference type="GO" id="GO:0008009">
    <property type="term" value="F:chemokine activity"/>
    <property type="evidence" value="ECO:0007669"/>
    <property type="project" value="InterPro"/>
</dbReference>
<protein>
    <recommendedName>
        <fullName evidence="8">Chemokine interleukin-8-like domain-containing protein</fullName>
    </recommendedName>
</protein>
<dbReference type="InterPro" id="IPR001811">
    <property type="entry name" value="Chemokine_IL8-like_dom"/>
</dbReference>
<dbReference type="InterPro" id="IPR039809">
    <property type="entry name" value="Chemokine_b/g/d"/>
</dbReference>
<proteinExistence type="predicted"/>
<keyword evidence="6" id="KW-0395">Inflammatory response</keyword>
<evidence type="ECO:0000256" key="1">
    <source>
        <dbReference type="ARBA" id="ARBA00004613"/>
    </source>
</evidence>